<evidence type="ECO:0000256" key="1">
    <source>
        <dbReference type="ARBA" id="ARBA00022723"/>
    </source>
</evidence>
<keyword evidence="2 4" id="KW-0863">Zinc-finger</keyword>
<organism evidence="6 7">
    <name type="scientific">Schizopora paradoxa</name>
    <dbReference type="NCBI Taxonomy" id="27342"/>
    <lineage>
        <taxon>Eukaryota</taxon>
        <taxon>Fungi</taxon>
        <taxon>Dikarya</taxon>
        <taxon>Basidiomycota</taxon>
        <taxon>Agaricomycotina</taxon>
        <taxon>Agaricomycetes</taxon>
        <taxon>Hymenochaetales</taxon>
        <taxon>Schizoporaceae</taxon>
        <taxon>Schizopora</taxon>
    </lineage>
</organism>
<dbReference type="InterPro" id="IPR002893">
    <property type="entry name" value="Znf_MYND"/>
</dbReference>
<accession>A0A0H2RLR0</accession>
<dbReference type="SUPFAM" id="SSF144232">
    <property type="entry name" value="HIT/MYND zinc finger-like"/>
    <property type="match status" value="1"/>
</dbReference>
<proteinExistence type="predicted"/>
<keyword evidence="7" id="KW-1185">Reference proteome</keyword>
<sequence>MANDIFNDPDFENLVAAMRRTAPSLTRASMMKPSPSLSLPEQVKERCAFPEAGFKLQVITGSPLTQKGIVPLQDPPVVGGVMHCVNELKRIVIDEYDKKKAAEFQKIPSLVRRIRHLLRVFYDCLVTRKGGPDTMYCDFKRMFDVSIGLHKVGLYLQLDPVRLRAFMKAGGPDAEKLVLEEPLDIGEWRRIATRLDKKVKNDEEADDDDREEVSTISDKAEKDLAANMMAWFFADVNIAFLLNDPRNEQEKEWARKSAERLVKWSTSSTWRDVLGDPLTDAMRPIYWDKKALVRFSHAGGLGALYGDWYQSSAQELCAETLSTLPDAAWEHQTKSSLFAITRELGNRVSREGSTAATEAIFVNACYNIYKRYGLSPFQIAAKRETFQTSIVFYYVSHQIKKERLKMETKQDWRNLFNEFASLPHSLEQRYSWTNLTISNKWDCIDYYGCDYKACPEKQALHKLREKRVKGVRDPVVEERLERWGGKARACGGCSTTSYCSTECQKAHWPNHKADCRKAKSRK</sequence>
<name>A0A0H2RLR0_9AGAM</name>
<keyword evidence="3" id="KW-0862">Zinc</keyword>
<dbReference type="Proteomes" id="UP000053477">
    <property type="component" value="Unassembled WGS sequence"/>
</dbReference>
<dbReference type="Pfam" id="PF01753">
    <property type="entry name" value="zf-MYND"/>
    <property type="match status" value="1"/>
</dbReference>
<evidence type="ECO:0000256" key="2">
    <source>
        <dbReference type="ARBA" id="ARBA00022771"/>
    </source>
</evidence>
<protein>
    <recommendedName>
        <fullName evidence="5">MYND-type domain-containing protein</fullName>
    </recommendedName>
</protein>
<dbReference type="Gene3D" id="6.10.140.2220">
    <property type="match status" value="1"/>
</dbReference>
<evidence type="ECO:0000313" key="7">
    <source>
        <dbReference type="Proteomes" id="UP000053477"/>
    </source>
</evidence>
<evidence type="ECO:0000259" key="5">
    <source>
        <dbReference type="PROSITE" id="PS50865"/>
    </source>
</evidence>
<gene>
    <name evidence="6" type="ORF">SCHPADRAFT_520042</name>
</gene>
<evidence type="ECO:0000313" key="6">
    <source>
        <dbReference type="EMBL" id="KLO10393.1"/>
    </source>
</evidence>
<evidence type="ECO:0000256" key="3">
    <source>
        <dbReference type="ARBA" id="ARBA00022833"/>
    </source>
</evidence>
<evidence type="ECO:0000256" key="4">
    <source>
        <dbReference type="PROSITE-ProRule" id="PRU00134"/>
    </source>
</evidence>
<reference evidence="6 7" key="1">
    <citation type="submission" date="2015-04" db="EMBL/GenBank/DDBJ databases">
        <title>Complete genome sequence of Schizopora paradoxa KUC8140, a cosmopolitan wood degrader in East Asia.</title>
        <authorList>
            <consortium name="DOE Joint Genome Institute"/>
            <person name="Min B."/>
            <person name="Park H."/>
            <person name="Jang Y."/>
            <person name="Kim J.-J."/>
            <person name="Kim K.H."/>
            <person name="Pangilinan J."/>
            <person name="Lipzen A."/>
            <person name="Riley R."/>
            <person name="Grigoriev I.V."/>
            <person name="Spatafora J.W."/>
            <person name="Choi I.-G."/>
        </authorList>
    </citation>
    <scope>NUCLEOTIDE SEQUENCE [LARGE SCALE GENOMIC DNA]</scope>
    <source>
        <strain evidence="6 7">KUC8140</strain>
    </source>
</reference>
<dbReference type="AlphaFoldDB" id="A0A0H2RLR0"/>
<dbReference type="EMBL" id="KQ086027">
    <property type="protein sequence ID" value="KLO10393.1"/>
    <property type="molecule type" value="Genomic_DNA"/>
</dbReference>
<dbReference type="PROSITE" id="PS50865">
    <property type="entry name" value="ZF_MYND_2"/>
    <property type="match status" value="1"/>
</dbReference>
<feature type="domain" description="MYND-type" evidence="5">
    <location>
        <begin position="490"/>
        <end position="515"/>
    </location>
</feature>
<dbReference type="InParanoid" id="A0A0H2RLR0"/>
<keyword evidence="1" id="KW-0479">Metal-binding</keyword>
<dbReference type="GO" id="GO:0008270">
    <property type="term" value="F:zinc ion binding"/>
    <property type="evidence" value="ECO:0007669"/>
    <property type="project" value="UniProtKB-KW"/>
</dbReference>
<dbReference type="OrthoDB" id="10257049at2759"/>